<evidence type="ECO:0000313" key="6">
    <source>
        <dbReference type="Proteomes" id="UP000190188"/>
    </source>
</evidence>
<dbReference type="OrthoDB" id="8613538at2"/>
<feature type="domain" description="Solute-binding protein family 3/N-terminal" evidence="4">
    <location>
        <begin position="56"/>
        <end position="282"/>
    </location>
</feature>
<proteinExistence type="predicted"/>
<sequence>MEGNRMKKLNLVIIFALLLTMAAGCGASKTSSPANTSNGSTVKADGDSGKKEAVKKIIVGTGTGFPNVCFINDKGELDGFDVELVKEIDKRLPEIEIEFKTMEFSNLLLSLETKKIDFVAHQMEKNPDREERYLFNNEPYNIFPNKITVHDTNESIHSIDDLKGKKVIVGATSAEAYIVEQYNKTHDDAIHIVYTKAGDDAVNQLKSGRVDATISTQFAVDFLNQSVKAEQKTVGEVLTNSKVFYILRKGDTELAGKLDKALQQIKADGTLGKLSEKWLGRDYSHETK</sequence>
<feature type="chain" id="PRO_5038403537" evidence="3">
    <location>
        <begin position="28"/>
        <end position="288"/>
    </location>
</feature>
<dbReference type="SUPFAM" id="SSF53850">
    <property type="entry name" value="Periplasmic binding protein-like II"/>
    <property type="match status" value="1"/>
</dbReference>
<feature type="compositionally biased region" description="Polar residues" evidence="2">
    <location>
        <begin position="28"/>
        <end position="41"/>
    </location>
</feature>
<dbReference type="Gene3D" id="3.40.190.10">
    <property type="entry name" value="Periplasmic binding protein-like II"/>
    <property type="match status" value="2"/>
</dbReference>
<reference evidence="5 6" key="1">
    <citation type="submission" date="2017-01" db="EMBL/GenBank/DDBJ databases">
        <title>Genome analysis of Paenibacillus selenitrireducens ES3-24.</title>
        <authorList>
            <person name="Xu D."/>
            <person name="Yao R."/>
            <person name="Zheng S."/>
        </authorList>
    </citation>
    <scope>NUCLEOTIDE SEQUENCE [LARGE SCALE GENOMIC DNA]</scope>
    <source>
        <strain evidence="5 6">ES3-24</strain>
    </source>
</reference>
<dbReference type="AlphaFoldDB" id="A0A1T2XJR0"/>
<evidence type="ECO:0000313" key="5">
    <source>
        <dbReference type="EMBL" id="OPA80117.1"/>
    </source>
</evidence>
<dbReference type="Pfam" id="PF00497">
    <property type="entry name" value="SBP_bac_3"/>
    <property type="match status" value="1"/>
</dbReference>
<dbReference type="PROSITE" id="PS51257">
    <property type="entry name" value="PROKAR_LIPOPROTEIN"/>
    <property type="match status" value="1"/>
</dbReference>
<accession>A0A1T2XJR0</accession>
<gene>
    <name evidence="5" type="ORF">BVG16_05050</name>
</gene>
<dbReference type="STRING" id="1324314.BVG16_05050"/>
<evidence type="ECO:0000256" key="3">
    <source>
        <dbReference type="SAM" id="SignalP"/>
    </source>
</evidence>
<keyword evidence="6" id="KW-1185">Reference proteome</keyword>
<comment type="caution">
    <text evidence="5">The sequence shown here is derived from an EMBL/GenBank/DDBJ whole genome shotgun (WGS) entry which is preliminary data.</text>
</comment>
<dbReference type="InterPro" id="IPR001638">
    <property type="entry name" value="Solute-binding_3/MltF_N"/>
</dbReference>
<dbReference type="SMART" id="SM00062">
    <property type="entry name" value="PBPb"/>
    <property type="match status" value="1"/>
</dbReference>
<name>A0A1T2XJR0_9BACL</name>
<feature type="region of interest" description="Disordered" evidence="2">
    <location>
        <begin position="28"/>
        <end position="47"/>
    </location>
</feature>
<keyword evidence="1 3" id="KW-0732">Signal</keyword>
<dbReference type="Proteomes" id="UP000190188">
    <property type="component" value="Unassembled WGS sequence"/>
</dbReference>
<dbReference type="EMBL" id="MSZX01000002">
    <property type="protein sequence ID" value="OPA80117.1"/>
    <property type="molecule type" value="Genomic_DNA"/>
</dbReference>
<protein>
    <submittedName>
        <fullName evidence="5">Amino acid ABC transporter substrate-binding protein</fullName>
    </submittedName>
</protein>
<evidence type="ECO:0000256" key="1">
    <source>
        <dbReference type="ARBA" id="ARBA00022729"/>
    </source>
</evidence>
<evidence type="ECO:0000259" key="4">
    <source>
        <dbReference type="SMART" id="SM00062"/>
    </source>
</evidence>
<dbReference type="PANTHER" id="PTHR35936:SF18">
    <property type="entry name" value="L-CYSTINE-BINDING PROTEIN TCYJ"/>
    <property type="match status" value="1"/>
</dbReference>
<feature type="signal peptide" evidence="3">
    <location>
        <begin position="1"/>
        <end position="27"/>
    </location>
</feature>
<organism evidence="5 6">
    <name type="scientific">Paenibacillus selenitireducens</name>
    <dbReference type="NCBI Taxonomy" id="1324314"/>
    <lineage>
        <taxon>Bacteria</taxon>
        <taxon>Bacillati</taxon>
        <taxon>Bacillota</taxon>
        <taxon>Bacilli</taxon>
        <taxon>Bacillales</taxon>
        <taxon>Paenibacillaceae</taxon>
        <taxon>Paenibacillus</taxon>
    </lineage>
</organism>
<dbReference type="PANTHER" id="PTHR35936">
    <property type="entry name" value="MEMBRANE-BOUND LYTIC MUREIN TRANSGLYCOSYLASE F"/>
    <property type="match status" value="1"/>
</dbReference>
<evidence type="ECO:0000256" key="2">
    <source>
        <dbReference type="SAM" id="MobiDB-lite"/>
    </source>
</evidence>